<evidence type="ECO:0000256" key="5">
    <source>
        <dbReference type="ARBA" id="ARBA00023136"/>
    </source>
</evidence>
<proteinExistence type="predicted"/>
<dbReference type="InterPro" id="IPR018076">
    <property type="entry name" value="T2SS_GspF_dom"/>
</dbReference>
<dbReference type="GO" id="GO:0005886">
    <property type="term" value="C:plasma membrane"/>
    <property type="evidence" value="ECO:0007669"/>
    <property type="project" value="UniProtKB-SubCell"/>
</dbReference>
<evidence type="ECO:0000256" key="2">
    <source>
        <dbReference type="ARBA" id="ARBA00022475"/>
    </source>
</evidence>
<sequence length="322" mass="35196">MESPNTINIALLAGLFVIVFAGCFGAMIFFAPRDMRRRIEQAVGGPQVKAPSEPESIGSAWLERIADISQPIAKLSIPKENWEKSALRLQLMNAGWRSPHAAAVYFAAKTALALALPLIALPWLATSSVSTNPTELSGILLLMGAFGYYLPNGVLRRRVAGRKRTIFEDFPDAIDLLTVCVEAGLGLDAAMVKVAEEIKLRSPVVASELQLMLLELRSGFSKEQALRNLSLRTGVEDIESFSTMLIQAERFGTSIGDSLRVLSDTLRTRRRMRAEEQAAKIALKLLLPLCFCIFPAMFIVLLGPAVIQVYRVLLPIMNGGGI</sequence>
<dbReference type="Proteomes" id="UP000235347">
    <property type="component" value="Unassembled WGS sequence"/>
</dbReference>
<evidence type="ECO:0000256" key="6">
    <source>
        <dbReference type="SAM" id="Phobius"/>
    </source>
</evidence>
<keyword evidence="9" id="KW-1185">Reference proteome</keyword>
<keyword evidence="3 6" id="KW-0812">Transmembrane</keyword>
<feature type="domain" description="Type II secretion system protein GspF" evidence="7">
    <location>
        <begin position="174"/>
        <end position="302"/>
    </location>
</feature>
<keyword evidence="2" id="KW-1003">Cell membrane</keyword>
<evidence type="ECO:0000313" key="8">
    <source>
        <dbReference type="EMBL" id="PMS28375.1"/>
    </source>
</evidence>
<evidence type="ECO:0000313" key="9">
    <source>
        <dbReference type="Proteomes" id="UP000235347"/>
    </source>
</evidence>
<feature type="transmembrane region" description="Helical" evidence="6">
    <location>
        <begin position="102"/>
        <end position="124"/>
    </location>
</feature>
<gene>
    <name evidence="8" type="ORF">C0Z19_01245</name>
</gene>
<protein>
    <submittedName>
        <fullName evidence="8">Type II secretion system protein</fullName>
    </submittedName>
</protein>
<evidence type="ECO:0000259" key="7">
    <source>
        <dbReference type="Pfam" id="PF00482"/>
    </source>
</evidence>
<dbReference type="PANTHER" id="PTHR35007:SF2">
    <property type="entry name" value="PILUS ASSEMBLE PROTEIN"/>
    <property type="match status" value="1"/>
</dbReference>
<evidence type="ECO:0000256" key="3">
    <source>
        <dbReference type="ARBA" id="ARBA00022692"/>
    </source>
</evidence>
<dbReference type="RefSeq" id="WP_102607964.1">
    <property type="nucleotide sequence ID" value="NZ_CADIKD010000006.1"/>
</dbReference>
<accession>A0A2N7WGF2</accession>
<reference evidence="8 9" key="1">
    <citation type="submission" date="2018-01" db="EMBL/GenBank/DDBJ databases">
        <title>Whole genome analyses suggest that Burkholderia sensu lato contains two further novel genera in the rhizoxinica-symbiotica group Mycetohabitans gen. nov., and Trinickia gen. nov.: implications for the evolution of diazotrophy and nodulation in the Burkholderiaceae.</title>
        <authorList>
            <person name="Estrada-de los Santos P."/>
            <person name="Palmer M."/>
            <person name="Chavez-Ramirez B."/>
            <person name="Beukes C."/>
            <person name="Steenkamp E.T."/>
            <person name="Hirsch A.M."/>
            <person name="Manyaka P."/>
            <person name="Maluk M."/>
            <person name="Lafos M."/>
            <person name="Crook M."/>
            <person name="Gross E."/>
            <person name="Simon M.F."/>
            <person name="Bueno dos Reis Junior F."/>
            <person name="Poole P.S."/>
            <person name="Venter S.N."/>
            <person name="James E.K."/>
        </authorList>
    </citation>
    <scope>NUCLEOTIDE SEQUENCE [LARGE SCALE GENOMIC DNA]</scope>
    <source>
        <strain evidence="8 9">GP25-8</strain>
    </source>
</reference>
<dbReference type="Pfam" id="PF00482">
    <property type="entry name" value="T2SSF"/>
    <property type="match status" value="1"/>
</dbReference>
<evidence type="ECO:0000256" key="4">
    <source>
        <dbReference type="ARBA" id="ARBA00022989"/>
    </source>
</evidence>
<dbReference type="AlphaFoldDB" id="A0A2N7WGF2"/>
<keyword evidence="4 6" id="KW-1133">Transmembrane helix</keyword>
<evidence type="ECO:0000256" key="1">
    <source>
        <dbReference type="ARBA" id="ARBA00004651"/>
    </source>
</evidence>
<feature type="transmembrane region" description="Helical" evidence="6">
    <location>
        <begin position="136"/>
        <end position="155"/>
    </location>
</feature>
<dbReference type="EMBL" id="PNYB01000001">
    <property type="protein sequence ID" value="PMS28375.1"/>
    <property type="molecule type" value="Genomic_DNA"/>
</dbReference>
<keyword evidence="5 6" id="KW-0472">Membrane</keyword>
<feature type="transmembrane region" description="Helical" evidence="6">
    <location>
        <begin position="6"/>
        <end position="31"/>
    </location>
</feature>
<comment type="subcellular location">
    <subcellularLocation>
        <location evidence="1">Cell membrane</location>
        <topology evidence="1">Multi-pass membrane protein</topology>
    </subcellularLocation>
</comment>
<name>A0A2N7WGF2_9BURK</name>
<dbReference type="PANTHER" id="PTHR35007">
    <property type="entry name" value="INTEGRAL MEMBRANE PROTEIN-RELATED"/>
    <property type="match status" value="1"/>
</dbReference>
<organism evidence="8 9">
    <name type="scientific">Trinickia soli</name>
    <dbReference type="NCBI Taxonomy" id="380675"/>
    <lineage>
        <taxon>Bacteria</taxon>
        <taxon>Pseudomonadati</taxon>
        <taxon>Pseudomonadota</taxon>
        <taxon>Betaproteobacteria</taxon>
        <taxon>Burkholderiales</taxon>
        <taxon>Burkholderiaceae</taxon>
        <taxon>Trinickia</taxon>
    </lineage>
</organism>
<comment type="caution">
    <text evidence="8">The sequence shown here is derived from an EMBL/GenBank/DDBJ whole genome shotgun (WGS) entry which is preliminary data.</text>
</comment>
<feature type="transmembrane region" description="Helical" evidence="6">
    <location>
        <begin position="281"/>
        <end position="307"/>
    </location>
</feature>